<accession>A0A4R5W0P2</accession>
<dbReference type="Proteomes" id="UP000294829">
    <property type="component" value="Unassembled WGS sequence"/>
</dbReference>
<organism evidence="6 7">
    <name type="scientific">Sapientia aquatica</name>
    <dbReference type="NCBI Taxonomy" id="1549640"/>
    <lineage>
        <taxon>Bacteria</taxon>
        <taxon>Pseudomonadati</taxon>
        <taxon>Pseudomonadota</taxon>
        <taxon>Betaproteobacteria</taxon>
        <taxon>Burkholderiales</taxon>
        <taxon>Oxalobacteraceae</taxon>
        <taxon>Sapientia</taxon>
    </lineage>
</organism>
<feature type="signal peptide" evidence="4">
    <location>
        <begin position="1"/>
        <end position="26"/>
    </location>
</feature>
<keyword evidence="4" id="KW-0732">Signal</keyword>
<dbReference type="EMBL" id="SMYL01000005">
    <property type="protein sequence ID" value="TDK65601.1"/>
    <property type="molecule type" value="Genomic_DNA"/>
</dbReference>
<dbReference type="SUPFAM" id="SSF55073">
    <property type="entry name" value="Nucleotide cyclase"/>
    <property type="match status" value="1"/>
</dbReference>
<comment type="catalytic activity">
    <reaction evidence="2">
        <text>2 GTP = 3',3'-c-di-GMP + 2 diphosphate</text>
        <dbReference type="Rhea" id="RHEA:24898"/>
        <dbReference type="ChEBI" id="CHEBI:33019"/>
        <dbReference type="ChEBI" id="CHEBI:37565"/>
        <dbReference type="ChEBI" id="CHEBI:58805"/>
        <dbReference type="EC" id="2.7.7.65"/>
    </reaction>
</comment>
<feature type="domain" description="GGDEF" evidence="5">
    <location>
        <begin position="464"/>
        <end position="598"/>
    </location>
</feature>
<evidence type="ECO:0000259" key="5">
    <source>
        <dbReference type="PROSITE" id="PS50887"/>
    </source>
</evidence>
<feature type="chain" id="PRO_5020259417" description="diguanylate cyclase" evidence="4">
    <location>
        <begin position="27"/>
        <end position="598"/>
    </location>
</feature>
<keyword evidence="3" id="KW-0472">Membrane</keyword>
<dbReference type="NCBIfam" id="TIGR00254">
    <property type="entry name" value="GGDEF"/>
    <property type="match status" value="1"/>
</dbReference>
<dbReference type="SMART" id="SM00267">
    <property type="entry name" value="GGDEF"/>
    <property type="match status" value="1"/>
</dbReference>
<protein>
    <recommendedName>
        <fullName evidence="1">diguanylate cyclase</fullName>
        <ecNumber evidence="1">2.7.7.65</ecNumber>
    </recommendedName>
</protein>
<feature type="transmembrane region" description="Helical" evidence="3">
    <location>
        <begin position="265"/>
        <end position="287"/>
    </location>
</feature>
<keyword evidence="3" id="KW-0812">Transmembrane</keyword>
<dbReference type="AlphaFoldDB" id="A0A4R5W0P2"/>
<dbReference type="Pfam" id="PF00990">
    <property type="entry name" value="GGDEF"/>
    <property type="match status" value="1"/>
</dbReference>
<dbReference type="FunFam" id="3.30.70.270:FF:000001">
    <property type="entry name" value="Diguanylate cyclase domain protein"/>
    <property type="match status" value="1"/>
</dbReference>
<evidence type="ECO:0000313" key="6">
    <source>
        <dbReference type="EMBL" id="TDK65601.1"/>
    </source>
</evidence>
<dbReference type="EC" id="2.7.7.65" evidence="1"/>
<dbReference type="CDD" id="cd01949">
    <property type="entry name" value="GGDEF"/>
    <property type="match status" value="1"/>
</dbReference>
<dbReference type="GO" id="GO:0052621">
    <property type="term" value="F:diguanylate cyclase activity"/>
    <property type="evidence" value="ECO:0007669"/>
    <property type="project" value="UniProtKB-EC"/>
</dbReference>
<evidence type="ECO:0000256" key="2">
    <source>
        <dbReference type="ARBA" id="ARBA00034247"/>
    </source>
</evidence>
<sequence>MAFKFSRLVLLMILWFGFLLSPVCHAQANANLAASELAYSCPSEGLFQNGQARDVEWRATDNGVAFVEPKSHCWIRVNLQRVQVETGSPNYLLFSRSPMLSSAFYDAQGQLIDLTKFEGSKHAPLISGRLSLFPLFSLAPGPLYIKLDSANPTFDERVMVKTPGTLEALGKAQSTTIVLTVLAATGLLTSALFTASFGIALRDIDFGIYSLYSFFIGLTLLAWDQVDAFGLGNHYGWLWQLSAPLATMMLCWLSIRFGQFNQYSVVAAIGLKLFIAFNGIMLIWALVALIGVPVGSMPFNRINYENWQDVLVGGLIMIGGLQAWRRGAKDGLLMFLSLSPSMFSDLVNRVWDPAVAPFLHSSVGITFPTQFNQLIHINGSLTWLALPLVFCFCLARRTLLLHRALIEERKLLEERVVERTQDLHLANKELELLAATDALTGLVNRRRMIEWINHEMDRCRRTKKPLALCMIDVDNFKFINDNYGHPTGDRVIAAIASVFKEVMRRTDIAARFGGEEFLLLMPETDETEALLVSERLREVIAAIPFFSDNGYPFALTVSIGVTLFDHGVAHDTISNILTRADKALYSAKHAGRNQVIFA</sequence>
<dbReference type="InterPro" id="IPR029787">
    <property type="entry name" value="Nucleotide_cyclase"/>
</dbReference>
<feature type="transmembrane region" description="Helical" evidence="3">
    <location>
        <begin position="206"/>
        <end position="223"/>
    </location>
</feature>
<dbReference type="PANTHER" id="PTHR45138">
    <property type="entry name" value="REGULATORY COMPONENTS OF SENSORY TRANSDUCTION SYSTEM"/>
    <property type="match status" value="1"/>
</dbReference>
<gene>
    <name evidence="6" type="ORF">E2I14_11665</name>
</gene>
<dbReference type="Gene3D" id="3.30.70.270">
    <property type="match status" value="1"/>
</dbReference>
<evidence type="ECO:0000313" key="7">
    <source>
        <dbReference type="Proteomes" id="UP000294829"/>
    </source>
</evidence>
<reference evidence="6 7" key="1">
    <citation type="submission" date="2019-03" db="EMBL/GenBank/DDBJ databases">
        <title>Sapientia aquatica gen. nov., sp. nov., isolated from a crater lake.</title>
        <authorList>
            <person name="Felfoldi T."/>
            <person name="Szabo A."/>
            <person name="Toth E."/>
            <person name="Schumann P."/>
            <person name="Keki Z."/>
            <person name="Marialigeti K."/>
            <person name="Mathe I."/>
        </authorList>
    </citation>
    <scope>NUCLEOTIDE SEQUENCE [LARGE SCALE GENOMIC DNA]</scope>
    <source>
        <strain evidence="6 7">SA-152</strain>
    </source>
</reference>
<name>A0A4R5W0P2_9BURK</name>
<keyword evidence="7" id="KW-1185">Reference proteome</keyword>
<dbReference type="InterPro" id="IPR050469">
    <property type="entry name" value="Diguanylate_Cyclase"/>
</dbReference>
<evidence type="ECO:0000256" key="1">
    <source>
        <dbReference type="ARBA" id="ARBA00012528"/>
    </source>
</evidence>
<comment type="caution">
    <text evidence="6">The sequence shown here is derived from an EMBL/GenBank/DDBJ whole genome shotgun (WGS) entry which is preliminary data.</text>
</comment>
<dbReference type="GO" id="GO:1902201">
    <property type="term" value="P:negative regulation of bacterial-type flagellum-dependent cell motility"/>
    <property type="evidence" value="ECO:0007669"/>
    <property type="project" value="TreeGrafter"/>
</dbReference>
<feature type="transmembrane region" description="Helical" evidence="3">
    <location>
        <begin position="177"/>
        <end position="199"/>
    </location>
</feature>
<dbReference type="GO" id="GO:0005886">
    <property type="term" value="C:plasma membrane"/>
    <property type="evidence" value="ECO:0007669"/>
    <property type="project" value="TreeGrafter"/>
</dbReference>
<dbReference type="InterPro" id="IPR000160">
    <property type="entry name" value="GGDEF_dom"/>
</dbReference>
<keyword evidence="3" id="KW-1133">Transmembrane helix</keyword>
<dbReference type="RefSeq" id="WP_133328664.1">
    <property type="nucleotide sequence ID" value="NZ_SMYL01000005.1"/>
</dbReference>
<dbReference type="PANTHER" id="PTHR45138:SF9">
    <property type="entry name" value="DIGUANYLATE CYCLASE DGCM-RELATED"/>
    <property type="match status" value="1"/>
</dbReference>
<dbReference type="GO" id="GO:0043709">
    <property type="term" value="P:cell adhesion involved in single-species biofilm formation"/>
    <property type="evidence" value="ECO:0007669"/>
    <property type="project" value="TreeGrafter"/>
</dbReference>
<feature type="transmembrane region" description="Helical" evidence="3">
    <location>
        <begin position="235"/>
        <end position="253"/>
    </location>
</feature>
<proteinExistence type="predicted"/>
<evidence type="ECO:0000256" key="4">
    <source>
        <dbReference type="SAM" id="SignalP"/>
    </source>
</evidence>
<evidence type="ECO:0000256" key="3">
    <source>
        <dbReference type="SAM" id="Phobius"/>
    </source>
</evidence>
<dbReference type="OrthoDB" id="9812260at2"/>
<dbReference type="InterPro" id="IPR043128">
    <property type="entry name" value="Rev_trsase/Diguanyl_cyclase"/>
</dbReference>
<dbReference type="PROSITE" id="PS50887">
    <property type="entry name" value="GGDEF"/>
    <property type="match status" value="1"/>
</dbReference>